<proteinExistence type="predicted"/>
<evidence type="ECO:0000256" key="1">
    <source>
        <dbReference type="SAM" id="SignalP"/>
    </source>
</evidence>
<dbReference type="EMBL" id="CP041406">
    <property type="protein sequence ID" value="QOP44802.1"/>
    <property type="molecule type" value="Genomic_DNA"/>
</dbReference>
<feature type="chain" id="PRO_5032613679" evidence="1">
    <location>
        <begin position="23"/>
        <end position="266"/>
    </location>
</feature>
<sequence>MMKKIIRTGILLSLLLISSILAADEVATYTIHGVKDKRLEATYIASYRSVNCITKDSQTGGRHFGLFGKTIDVPDGNYTIKFPILVKKRKDEECDSEFAGLELVMRRKYDEKLASIHPILSSKKKVMPTYYKTDGGSAYHGAPDTPPYLETTKQYFRIAPQSTFLCKTFWFPKKYSRLLEKVREGHSQFHCTMQIDDDVNRSGYFQRDPRIYTFTHPEFGVDKIVDTDMKIDILVDEKNCKAIKNKKIVDDNFRELKKPSIWQKLF</sequence>
<accession>A0A7M1B7V5</accession>
<dbReference type="AlphaFoldDB" id="A0A7M1B7V5"/>
<organism evidence="2 3">
    <name type="scientific">Sulfurimonas paralvinellae</name>
    <dbReference type="NCBI Taxonomy" id="317658"/>
    <lineage>
        <taxon>Bacteria</taxon>
        <taxon>Pseudomonadati</taxon>
        <taxon>Campylobacterota</taxon>
        <taxon>Epsilonproteobacteria</taxon>
        <taxon>Campylobacterales</taxon>
        <taxon>Sulfurimonadaceae</taxon>
        <taxon>Sulfurimonas</taxon>
    </lineage>
</organism>
<name>A0A7M1B7V5_9BACT</name>
<dbReference type="KEGG" id="spal:FM071_00180"/>
<evidence type="ECO:0000313" key="2">
    <source>
        <dbReference type="EMBL" id="QOP44802.1"/>
    </source>
</evidence>
<protein>
    <submittedName>
        <fullName evidence="2">Uncharacterized protein</fullName>
    </submittedName>
</protein>
<dbReference type="Proteomes" id="UP000593580">
    <property type="component" value="Chromosome"/>
</dbReference>
<evidence type="ECO:0000313" key="3">
    <source>
        <dbReference type="Proteomes" id="UP000593580"/>
    </source>
</evidence>
<keyword evidence="3" id="KW-1185">Reference proteome</keyword>
<reference evidence="2 3" key="1">
    <citation type="submission" date="2019-07" db="EMBL/GenBank/DDBJ databases">
        <title>Sulfurimonas paralvinellae sp. nov., a novel mesophilic, hydrogen- and sulfur-oxidizing chemolithoautotroph within the Epsilonproteo- bacteria isolated from a deep-sea hydrothermal vent polychaete nest, reclassification of Thiomicrospira denitrificans as Sulfurimonas denitrificans comb. nov. and emended description of the genus Sulfurimonas.</title>
        <authorList>
            <person name="Wang S."/>
            <person name="Jiang L."/>
            <person name="Shao Z."/>
        </authorList>
    </citation>
    <scope>NUCLEOTIDE SEQUENCE [LARGE SCALE GENOMIC DNA]</scope>
    <source>
        <strain evidence="2 3">GO25</strain>
    </source>
</reference>
<keyword evidence="1" id="KW-0732">Signal</keyword>
<feature type="signal peptide" evidence="1">
    <location>
        <begin position="1"/>
        <end position="22"/>
    </location>
</feature>
<gene>
    <name evidence="2" type="ORF">FM071_00180</name>
</gene>